<evidence type="ECO:0000256" key="4">
    <source>
        <dbReference type="PIRSR" id="PIRSR000103-1"/>
    </source>
</evidence>
<dbReference type="GO" id="GO:0016491">
    <property type="term" value="F:oxidoreductase activity"/>
    <property type="evidence" value="ECO:0007669"/>
    <property type="project" value="UniProtKB-KW"/>
</dbReference>
<evidence type="ECO:0000259" key="5">
    <source>
        <dbReference type="Pfam" id="PF03446"/>
    </source>
</evidence>
<dbReference type="InterPro" id="IPR006115">
    <property type="entry name" value="6PGDH_NADP-bd"/>
</dbReference>
<evidence type="ECO:0008006" key="8">
    <source>
        <dbReference type="Google" id="ProtNLM"/>
    </source>
</evidence>
<dbReference type="InterPro" id="IPR036291">
    <property type="entry name" value="NAD(P)-bd_dom_sf"/>
</dbReference>
<dbReference type="InterPro" id="IPR029154">
    <property type="entry name" value="HIBADH-like_NADP-bd"/>
</dbReference>
<dbReference type="InterPro" id="IPR013328">
    <property type="entry name" value="6PGD_dom2"/>
</dbReference>
<dbReference type="SUPFAM" id="SSF48179">
    <property type="entry name" value="6-phosphogluconate dehydrogenase C-terminal domain-like"/>
    <property type="match status" value="1"/>
</dbReference>
<comment type="similarity">
    <text evidence="1">Belongs to the HIBADH-related family.</text>
</comment>
<evidence type="ECO:0000256" key="1">
    <source>
        <dbReference type="ARBA" id="ARBA00009080"/>
    </source>
</evidence>
<dbReference type="GO" id="GO:0050661">
    <property type="term" value="F:NADP binding"/>
    <property type="evidence" value="ECO:0007669"/>
    <property type="project" value="InterPro"/>
</dbReference>
<keyword evidence="2" id="KW-0560">Oxidoreductase</keyword>
<dbReference type="GO" id="GO:0051287">
    <property type="term" value="F:NAD binding"/>
    <property type="evidence" value="ECO:0007669"/>
    <property type="project" value="InterPro"/>
</dbReference>
<dbReference type="Proteomes" id="UP000011705">
    <property type="component" value="Chromosome"/>
</dbReference>
<evidence type="ECO:0000259" key="6">
    <source>
        <dbReference type="Pfam" id="PF14833"/>
    </source>
</evidence>
<proteinExistence type="inferred from homology"/>
<dbReference type="Pfam" id="PF14833">
    <property type="entry name" value="NAD_binding_11"/>
    <property type="match status" value="1"/>
</dbReference>
<name>A0A0E2E3M3_TREDN</name>
<feature type="active site" evidence="4">
    <location>
        <position position="175"/>
    </location>
</feature>
<dbReference type="Gene3D" id="3.40.50.720">
    <property type="entry name" value="NAD(P)-binding Rossmann-like Domain"/>
    <property type="match status" value="1"/>
</dbReference>
<dbReference type="InterPro" id="IPR015815">
    <property type="entry name" value="HIBADH-related"/>
</dbReference>
<dbReference type="PATRIC" id="fig|999432.5.peg.2465"/>
<dbReference type="GO" id="GO:0016054">
    <property type="term" value="P:organic acid catabolic process"/>
    <property type="evidence" value="ECO:0007669"/>
    <property type="project" value="UniProtKB-ARBA"/>
</dbReference>
<feature type="domain" description="6-phosphogluconate dehydrogenase NADP-binding" evidence="5">
    <location>
        <begin position="7"/>
        <end position="163"/>
    </location>
</feature>
<dbReference type="RefSeq" id="WP_002685870.1">
    <property type="nucleotide sequence ID" value="NZ_CM001795.1"/>
</dbReference>
<protein>
    <recommendedName>
        <fullName evidence="8">2-hydroxy-3-oxopropionate reductase</fullName>
    </recommendedName>
</protein>
<gene>
    <name evidence="7" type="ORF">HMPREF9726_02371</name>
</gene>
<sequence length="292" mass="31521">MKVENCDVGFIGLGVMGKSMAERLRAAGAKMHVFTRTKKSAEEILSKGAIWYDDPASLAPNCKIIFTIVGYPQDVEETYFGEKGLLKTAKPGTIFADMTTSSPILAKKIYDEAKKKECFSVDAPVSGGDIGAKNGTLSIMAGGDEKAFKELEPFFACMGKTWALQGGAGAGQHTKMANQIAVAANLFGTVEAVCYAEAAGLDPQKMLSAIGGGAAGSWQILNNGPKMLQKDFAPGFYIKHFLKDLNITLNVAKELKLHIPVLELAQNFFNKMNEEGYAEKGTQAIYEYYKTI</sequence>
<dbReference type="PANTHER" id="PTHR43060:SF15">
    <property type="entry name" value="3-HYDROXYISOBUTYRATE DEHYDROGENASE-LIKE 1, MITOCHONDRIAL-RELATED"/>
    <property type="match status" value="1"/>
</dbReference>
<dbReference type="SUPFAM" id="SSF51735">
    <property type="entry name" value="NAD(P)-binding Rossmann-fold domains"/>
    <property type="match status" value="1"/>
</dbReference>
<dbReference type="AlphaFoldDB" id="A0A0E2E3M3"/>
<accession>A0A0E2E3M3</accession>
<keyword evidence="3" id="KW-0520">NAD</keyword>
<organism evidence="7">
    <name type="scientific">Treponema denticola H-22</name>
    <dbReference type="NCBI Taxonomy" id="999432"/>
    <lineage>
        <taxon>Bacteria</taxon>
        <taxon>Pseudomonadati</taxon>
        <taxon>Spirochaetota</taxon>
        <taxon>Spirochaetia</taxon>
        <taxon>Spirochaetales</taxon>
        <taxon>Treponemataceae</taxon>
        <taxon>Treponema</taxon>
    </lineage>
</organism>
<dbReference type="PANTHER" id="PTHR43060">
    <property type="entry name" value="3-HYDROXYISOBUTYRATE DEHYDROGENASE-LIKE 1, MITOCHONDRIAL-RELATED"/>
    <property type="match status" value="1"/>
</dbReference>
<dbReference type="Gene3D" id="1.10.1040.10">
    <property type="entry name" value="N-(1-d-carboxylethyl)-l-norvaline Dehydrogenase, domain 2"/>
    <property type="match status" value="1"/>
</dbReference>
<dbReference type="InterPro" id="IPR008927">
    <property type="entry name" value="6-PGluconate_DH-like_C_sf"/>
</dbReference>
<dbReference type="EMBL" id="AGDV01000021">
    <property type="protein sequence ID" value="EMB30686.1"/>
    <property type="molecule type" value="Genomic_DNA"/>
</dbReference>
<dbReference type="PIRSF" id="PIRSF000103">
    <property type="entry name" value="HIBADH"/>
    <property type="match status" value="1"/>
</dbReference>
<evidence type="ECO:0000256" key="3">
    <source>
        <dbReference type="ARBA" id="ARBA00023027"/>
    </source>
</evidence>
<reference evidence="7" key="1">
    <citation type="submission" date="2012-01" db="EMBL/GenBank/DDBJ databases">
        <title>The Genome Sequence of Treponema denticola H-22.</title>
        <authorList>
            <consortium name="The Broad Institute Genome Sequencing Platform"/>
            <person name="Earl A."/>
            <person name="Ward D."/>
            <person name="Feldgarden M."/>
            <person name="Gevers D."/>
            <person name="Blanton J.M."/>
            <person name="Fenno C.J."/>
            <person name="Baranova O.V."/>
            <person name="Mathney J."/>
            <person name="Dewhirst F.E."/>
            <person name="Izard J."/>
            <person name="Young S.K."/>
            <person name="Zeng Q."/>
            <person name="Gargeya S."/>
            <person name="Fitzgerald M."/>
            <person name="Haas B."/>
            <person name="Abouelleil A."/>
            <person name="Alvarado L."/>
            <person name="Arachchi H.M."/>
            <person name="Berlin A."/>
            <person name="Chapman S.B."/>
            <person name="Gearin G."/>
            <person name="Goldberg J."/>
            <person name="Griggs A."/>
            <person name="Gujja S."/>
            <person name="Hansen M."/>
            <person name="Heiman D."/>
            <person name="Howarth C."/>
            <person name="Larimer J."/>
            <person name="Lui A."/>
            <person name="MacDonald P.J.P."/>
            <person name="McCowen C."/>
            <person name="Montmayeur A."/>
            <person name="Murphy C."/>
            <person name="Neiman D."/>
            <person name="Pearson M."/>
            <person name="Priest M."/>
            <person name="Roberts A."/>
            <person name="Saif S."/>
            <person name="Shea T."/>
            <person name="Sisk P."/>
            <person name="Stolte C."/>
            <person name="Sykes S."/>
            <person name="Wortman J."/>
            <person name="Nusbaum C."/>
            <person name="Birren B."/>
        </authorList>
    </citation>
    <scope>NUCLEOTIDE SEQUENCE [LARGE SCALE GENOMIC DNA]</scope>
    <source>
        <strain evidence="7">H-22</strain>
    </source>
</reference>
<dbReference type="Pfam" id="PF03446">
    <property type="entry name" value="NAD_binding_2"/>
    <property type="match status" value="1"/>
</dbReference>
<evidence type="ECO:0000313" key="7">
    <source>
        <dbReference type="EMBL" id="EMB30686.1"/>
    </source>
</evidence>
<dbReference type="HOGENOM" id="CLU_035117_1_0_12"/>
<feature type="domain" description="3-hydroxyisobutyrate dehydrogenase-like NAD-binding" evidence="6">
    <location>
        <begin position="169"/>
        <end position="289"/>
    </location>
</feature>
<comment type="caution">
    <text evidence="7">The sequence shown here is derived from an EMBL/GenBank/DDBJ whole genome shotgun (WGS) entry which is preliminary data.</text>
</comment>
<evidence type="ECO:0000256" key="2">
    <source>
        <dbReference type="ARBA" id="ARBA00023002"/>
    </source>
</evidence>
<dbReference type="InterPro" id="IPR002204">
    <property type="entry name" value="3-OH-isobutyrate_DH-rel_CS"/>
</dbReference>
<dbReference type="PROSITE" id="PS00895">
    <property type="entry name" value="3_HYDROXYISOBUT_DH"/>
    <property type="match status" value="1"/>
</dbReference>